<reference evidence="2 3" key="1">
    <citation type="journal article" date="2016" name="Nat. Commun.">
        <title>Thousands of microbial genomes shed light on interconnected biogeochemical processes in an aquifer system.</title>
        <authorList>
            <person name="Anantharaman K."/>
            <person name="Brown C.T."/>
            <person name="Hug L.A."/>
            <person name="Sharon I."/>
            <person name="Castelle C.J."/>
            <person name="Probst A.J."/>
            <person name="Thomas B.C."/>
            <person name="Singh A."/>
            <person name="Wilkins M.J."/>
            <person name="Karaoz U."/>
            <person name="Brodie E.L."/>
            <person name="Williams K.H."/>
            <person name="Hubbard S.S."/>
            <person name="Banfield J.F."/>
        </authorList>
    </citation>
    <scope>NUCLEOTIDE SEQUENCE [LARGE SCALE GENOMIC DNA]</scope>
</reference>
<dbReference type="AlphaFoldDB" id="A0A1G2EZF3"/>
<protein>
    <recommendedName>
        <fullName evidence="1">ATP-dependent DNA ligase family profile domain-containing protein</fullName>
    </recommendedName>
</protein>
<evidence type="ECO:0000259" key="1">
    <source>
        <dbReference type="Pfam" id="PF01068"/>
    </source>
</evidence>
<accession>A0A1G2EZF3</accession>
<comment type="caution">
    <text evidence="2">The sequence shown here is derived from an EMBL/GenBank/DDBJ whole genome shotgun (WGS) entry which is preliminary data.</text>
</comment>
<dbReference type="GO" id="GO:0006281">
    <property type="term" value="P:DNA repair"/>
    <property type="evidence" value="ECO:0007669"/>
    <property type="project" value="InterPro"/>
</dbReference>
<organism evidence="2 3">
    <name type="scientific">Candidatus Niyogibacteria bacterium RIFCSPLOWO2_01_FULL_45_48</name>
    <dbReference type="NCBI Taxonomy" id="1801724"/>
    <lineage>
        <taxon>Bacteria</taxon>
        <taxon>Candidatus Niyogiibacteriota</taxon>
    </lineage>
</organism>
<proteinExistence type="predicted"/>
<name>A0A1G2EZF3_9BACT</name>
<dbReference type="GO" id="GO:0003910">
    <property type="term" value="F:DNA ligase (ATP) activity"/>
    <property type="evidence" value="ECO:0007669"/>
    <property type="project" value="InterPro"/>
</dbReference>
<sequence length="332" mass="38104">MSARKSESDPKNFSFDFESLPEDFVLAKPIQREAYDPEVLEELEKEGRLIITRKRDGWKLFALFNKKGKVRIFTDGLRDVSDRVPHIVKELESLGWSKALLVGEGVMVINGKDERTAAASVLSSGPTRALEVQKELGFVRFVVFDVLFSGGNDCARTVSYKLRLKLLKDSHLSFLKNISAVEVINETFETAKKMVIENNWEGLVLYDSEFRLSFRLDGKNPERIKGCYKWKPTYEDDFIVRKWFASKTDPERLKEVEILQIDPKTGKEFSCGKLGGFTNDMRKKLKKTRYSIVMQVNFDGRFASGKLDNARFADIRKDKKPKDCIAPKSFKI</sequence>
<dbReference type="EMBL" id="MHMQ01000015">
    <property type="protein sequence ID" value="OGZ30668.1"/>
    <property type="molecule type" value="Genomic_DNA"/>
</dbReference>
<dbReference type="Pfam" id="PF01068">
    <property type="entry name" value="DNA_ligase_A_M"/>
    <property type="match status" value="1"/>
</dbReference>
<dbReference type="GO" id="GO:0006310">
    <property type="term" value="P:DNA recombination"/>
    <property type="evidence" value="ECO:0007669"/>
    <property type="project" value="InterPro"/>
</dbReference>
<dbReference type="InterPro" id="IPR012310">
    <property type="entry name" value="DNA_ligase_ATP-dep_cent"/>
</dbReference>
<evidence type="ECO:0000313" key="2">
    <source>
        <dbReference type="EMBL" id="OGZ30668.1"/>
    </source>
</evidence>
<evidence type="ECO:0000313" key="3">
    <source>
        <dbReference type="Proteomes" id="UP000177486"/>
    </source>
</evidence>
<feature type="domain" description="ATP-dependent DNA ligase family profile" evidence="1">
    <location>
        <begin position="42"/>
        <end position="207"/>
    </location>
</feature>
<dbReference type="GO" id="GO:0005524">
    <property type="term" value="F:ATP binding"/>
    <property type="evidence" value="ECO:0007669"/>
    <property type="project" value="InterPro"/>
</dbReference>
<gene>
    <name evidence="2" type="ORF">A2931_02000</name>
</gene>
<dbReference type="Proteomes" id="UP000177486">
    <property type="component" value="Unassembled WGS sequence"/>
</dbReference>
<dbReference type="SUPFAM" id="SSF56091">
    <property type="entry name" value="DNA ligase/mRNA capping enzyme, catalytic domain"/>
    <property type="match status" value="1"/>
</dbReference>
<dbReference type="Gene3D" id="3.30.470.30">
    <property type="entry name" value="DNA ligase/mRNA capping enzyme"/>
    <property type="match status" value="1"/>
</dbReference>